<accession>A0ABN2NCP2</accession>
<dbReference type="PANTHER" id="PTHR43794:SF11">
    <property type="entry name" value="AMIDOHYDROLASE-RELATED DOMAIN-CONTAINING PROTEIN"/>
    <property type="match status" value="1"/>
</dbReference>
<keyword evidence="5" id="KW-1185">Reference proteome</keyword>
<comment type="caution">
    <text evidence="4">The sequence shown here is derived from an EMBL/GenBank/DDBJ whole genome shotgun (WGS) entry which is preliminary data.</text>
</comment>
<dbReference type="Pfam" id="PF01979">
    <property type="entry name" value="Amidohydro_1"/>
    <property type="match status" value="1"/>
</dbReference>
<feature type="region of interest" description="Disordered" evidence="2">
    <location>
        <begin position="400"/>
        <end position="420"/>
    </location>
</feature>
<dbReference type="InterPro" id="IPR006680">
    <property type="entry name" value="Amidohydro-rel"/>
</dbReference>
<dbReference type="Gene3D" id="3.20.20.140">
    <property type="entry name" value="Metal-dependent hydrolases"/>
    <property type="match status" value="2"/>
</dbReference>
<dbReference type="InterPro" id="IPR050287">
    <property type="entry name" value="MTA/SAH_deaminase"/>
</dbReference>
<evidence type="ECO:0000256" key="1">
    <source>
        <dbReference type="ARBA" id="ARBA00022801"/>
    </source>
</evidence>
<dbReference type="PANTHER" id="PTHR43794">
    <property type="entry name" value="AMINOHYDROLASE SSNA-RELATED"/>
    <property type="match status" value="1"/>
</dbReference>
<evidence type="ECO:0000259" key="3">
    <source>
        <dbReference type="Pfam" id="PF01979"/>
    </source>
</evidence>
<gene>
    <name evidence="4" type="ORF">GCM10009751_21470</name>
</gene>
<sequence>MSTWFCEFAWAGGEVASDVVIRADGGRVTQVEPGVAGPPAGATRLRGLTLPAFANGHSHAFHRALRGRTHLVPDAAAARGSGSFWTWREQMYRVAERLDPDTYHQLARAVFVEMVLAGYGVVGEFHYLHHASGGRPYADPNAMGAALIAAADDAGIRLTLLDTCYLAAGVRGEPPSGVQRRFSDGDAAGWAGRAGALRGSELVRIGAAVHSVRAVPPAGIRAVAEWSRRNEAPLHVHLSEQPRENQDCLDAHGRSPAALLDESGALGPLTTAVHATHLSDDDVDRLARSGARVCVTRTTERDLADGAPRLGDLVAAESARPDPADDGPADPADGGRADPAAAPGRPGIRLTIGSDSNAVVDPFEETRALELDERVRTLRRGHLASSALLETATREGYASLGWPRHDGAAPPASAPPSRGRAGGIRVGDLVDLTVVSLGSVRLAGWTPGALLDQVVFAATASDVTDVIVAGRRIVRDGAHRSIEEPAAALHTAIRALLAD</sequence>
<feature type="compositionally biased region" description="Low complexity" evidence="2">
    <location>
        <begin position="329"/>
        <end position="347"/>
    </location>
</feature>
<dbReference type="InterPro" id="IPR011059">
    <property type="entry name" value="Metal-dep_hydrolase_composite"/>
</dbReference>
<dbReference type="InterPro" id="IPR032466">
    <property type="entry name" value="Metal_Hydrolase"/>
</dbReference>
<keyword evidence="1" id="KW-0378">Hydrolase</keyword>
<evidence type="ECO:0000256" key="2">
    <source>
        <dbReference type="SAM" id="MobiDB-lite"/>
    </source>
</evidence>
<protein>
    <submittedName>
        <fullName evidence="4">Formimidoylglutamate deiminase</fullName>
    </submittedName>
</protein>
<dbReference type="SUPFAM" id="SSF51338">
    <property type="entry name" value="Composite domain of metallo-dependent hydrolases"/>
    <property type="match status" value="1"/>
</dbReference>
<feature type="compositionally biased region" description="Low complexity" evidence="2">
    <location>
        <begin position="408"/>
        <end position="419"/>
    </location>
</feature>
<evidence type="ECO:0000313" key="5">
    <source>
        <dbReference type="Proteomes" id="UP001501094"/>
    </source>
</evidence>
<dbReference type="RefSeq" id="WP_344102517.1">
    <property type="nucleotide sequence ID" value="NZ_BAAANL010000004.1"/>
</dbReference>
<organism evidence="4 5">
    <name type="scientific">Myceligenerans crystallogenes</name>
    <dbReference type="NCBI Taxonomy" id="316335"/>
    <lineage>
        <taxon>Bacteria</taxon>
        <taxon>Bacillati</taxon>
        <taxon>Actinomycetota</taxon>
        <taxon>Actinomycetes</taxon>
        <taxon>Micrococcales</taxon>
        <taxon>Promicromonosporaceae</taxon>
        <taxon>Myceligenerans</taxon>
    </lineage>
</organism>
<dbReference type="NCBIfam" id="NF006681">
    <property type="entry name" value="PRK09229.1-2"/>
    <property type="match status" value="1"/>
</dbReference>
<feature type="region of interest" description="Disordered" evidence="2">
    <location>
        <begin position="317"/>
        <end position="353"/>
    </location>
</feature>
<dbReference type="SUPFAM" id="SSF51556">
    <property type="entry name" value="Metallo-dependent hydrolases"/>
    <property type="match status" value="1"/>
</dbReference>
<evidence type="ECO:0000313" key="4">
    <source>
        <dbReference type="EMBL" id="GAA1863338.1"/>
    </source>
</evidence>
<name>A0ABN2NCP2_9MICO</name>
<feature type="domain" description="Amidohydrolase-related" evidence="3">
    <location>
        <begin position="50"/>
        <end position="404"/>
    </location>
</feature>
<reference evidence="4 5" key="1">
    <citation type="journal article" date="2019" name="Int. J. Syst. Evol. Microbiol.">
        <title>The Global Catalogue of Microorganisms (GCM) 10K type strain sequencing project: providing services to taxonomists for standard genome sequencing and annotation.</title>
        <authorList>
            <consortium name="The Broad Institute Genomics Platform"/>
            <consortium name="The Broad Institute Genome Sequencing Center for Infectious Disease"/>
            <person name="Wu L."/>
            <person name="Ma J."/>
        </authorList>
    </citation>
    <scope>NUCLEOTIDE SEQUENCE [LARGE SCALE GENOMIC DNA]</scope>
    <source>
        <strain evidence="4 5">JCM 14326</strain>
    </source>
</reference>
<dbReference type="EMBL" id="BAAANL010000004">
    <property type="protein sequence ID" value="GAA1863338.1"/>
    <property type="molecule type" value="Genomic_DNA"/>
</dbReference>
<dbReference type="Proteomes" id="UP001501094">
    <property type="component" value="Unassembled WGS sequence"/>
</dbReference>
<proteinExistence type="predicted"/>
<dbReference type="Gene3D" id="2.30.40.10">
    <property type="entry name" value="Urease, subunit C, domain 1"/>
    <property type="match status" value="1"/>
</dbReference>